<keyword evidence="5" id="KW-1185">Reference proteome</keyword>
<feature type="signal peptide" evidence="2">
    <location>
        <begin position="1"/>
        <end position="19"/>
    </location>
</feature>
<keyword evidence="2" id="KW-0732">Signal</keyword>
<dbReference type="AlphaFoldDB" id="A0AAV1E845"/>
<keyword evidence="1" id="KW-0378">Hydrolase</keyword>
<dbReference type="PANTHER" id="PTHR31988:SF15">
    <property type="entry name" value="ESTERASE, PUTATIVE (DUF303)-RELATED"/>
    <property type="match status" value="1"/>
</dbReference>
<organism evidence="4 5">
    <name type="scientific">Oldenlandia corymbosa var. corymbosa</name>
    <dbReference type="NCBI Taxonomy" id="529605"/>
    <lineage>
        <taxon>Eukaryota</taxon>
        <taxon>Viridiplantae</taxon>
        <taxon>Streptophyta</taxon>
        <taxon>Embryophyta</taxon>
        <taxon>Tracheophyta</taxon>
        <taxon>Spermatophyta</taxon>
        <taxon>Magnoliopsida</taxon>
        <taxon>eudicotyledons</taxon>
        <taxon>Gunneridae</taxon>
        <taxon>Pentapetalae</taxon>
        <taxon>asterids</taxon>
        <taxon>lamiids</taxon>
        <taxon>Gentianales</taxon>
        <taxon>Rubiaceae</taxon>
        <taxon>Rubioideae</taxon>
        <taxon>Spermacoceae</taxon>
        <taxon>Hedyotis-Oldenlandia complex</taxon>
        <taxon>Oldenlandia</taxon>
    </lineage>
</organism>
<dbReference type="InterPro" id="IPR036514">
    <property type="entry name" value="SGNH_hydro_sf"/>
</dbReference>
<reference evidence="4" key="1">
    <citation type="submission" date="2023-03" db="EMBL/GenBank/DDBJ databases">
        <authorList>
            <person name="Julca I."/>
        </authorList>
    </citation>
    <scope>NUCLEOTIDE SEQUENCE</scope>
</reference>
<sequence>MVQFLLLLLGMISPLYATAANRPTNIFILAGQSNMAGRGGVRHHVWDGIIPPECKQDPFIFRLNAKLTWEPAKEPLHKDIDLNETTGIGPGMAFANTVLNNDSGFGTIGLVPCAVGGTSIREWEHGTLLYNQLVNRTNVARKGGGRIRAILWYQGESDSITRQDATSYEKNLKRFFTNLRVDLRLPVVPIIQVALPSISYRYDDIVRQTQGGMKLQNLLYVDANGLELQDDQMHLTTQSQVRLGKRLADAFLQFQSS</sequence>
<feature type="domain" description="Sialate O-acetylesterase" evidence="3">
    <location>
        <begin position="24"/>
        <end position="253"/>
    </location>
</feature>
<accession>A0AAV1E845</accession>
<name>A0AAV1E845_OLDCO</name>
<evidence type="ECO:0000256" key="1">
    <source>
        <dbReference type="ARBA" id="ARBA00022801"/>
    </source>
</evidence>
<proteinExistence type="predicted"/>
<dbReference type="Gene3D" id="3.40.50.1110">
    <property type="entry name" value="SGNH hydrolase"/>
    <property type="match status" value="1"/>
</dbReference>
<dbReference type="PANTHER" id="PTHR31988">
    <property type="entry name" value="ESTERASE, PUTATIVE (DUF303)-RELATED"/>
    <property type="match status" value="1"/>
</dbReference>
<dbReference type="Pfam" id="PF03629">
    <property type="entry name" value="SASA"/>
    <property type="match status" value="1"/>
</dbReference>
<evidence type="ECO:0000313" key="5">
    <source>
        <dbReference type="Proteomes" id="UP001161247"/>
    </source>
</evidence>
<dbReference type="Proteomes" id="UP001161247">
    <property type="component" value="Chromosome 8"/>
</dbReference>
<evidence type="ECO:0000313" key="4">
    <source>
        <dbReference type="EMBL" id="CAI9115860.1"/>
    </source>
</evidence>
<dbReference type="GO" id="GO:0016787">
    <property type="term" value="F:hydrolase activity"/>
    <property type="evidence" value="ECO:0007669"/>
    <property type="project" value="UniProtKB-KW"/>
</dbReference>
<dbReference type="EMBL" id="OX459125">
    <property type="protein sequence ID" value="CAI9115860.1"/>
    <property type="molecule type" value="Genomic_DNA"/>
</dbReference>
<dbReference type="InterPro" id="IPR052940">
    <property type="entry name" value="Carb_Esterase_6"/>
</dbReference>
<feature type="chain" id="PRO_5043415582" evidence="2">
    <location>
        <begin position="20"/>
        <end position="257"/>
    </location>
</feature>
<gene>
    <name evidence="4" type="ORF">OLC1_LOCUS22298</name>
</gene>
<evidence type="ECO:0000256" key="2">
    <source>
        <dbReference type="SAM" id="SignalP"/>
    </source>
</evidence>
<protein>
    <submittedName>
        <fullName evidence="4">OLC1v1016867C1</fullName>
    </submittedName>
</protein>
<dbReference type="SUPFAM" id="SSF52266">
    <property type="entry name" value="SGNH hydrolase"/>
    <property type="match status" value="1"/>
</dbReference>
<evidence type="ECO:0000259" key="3">
    <source>
        <dbReference type="Pfam" id="PF03629"/>
    </source>
</evidence>
<dbReference type="InterPro" id="IPR005181">
    <property type="entry name" value="SASA"/>
</dbReference>